<sequence length="114" mass="12527">MPELIRLYIKNVIIGFFIALAFVGLLLWANVGNLRHLILTSDIGYIAMALLVVFNTIVFSGVQFAIAIMRMAEDEDGSGGGKRDGIPTDMAAERLAIPVPVDQPTSRKQIQLKR</sequence>
<protein>
    <submittedName>
        <fullName evidence="2">Uncharacterized protein</fullName>
    </submittedName>
</protein>
<feature type="transmembrane region" description="Helical" evidence="1">
    <location>
        <begin position="12"/>
        <end position="31"/>
    </location>
</feature>
<feature type="transmembrane region" description="Helical" evidence="1">
    <location>
        <begin position="43"/>
        <end position="68"/>
    </location>
</feature>
<dbReference type="eggNOG" id="ENOG5032YDV">
    <property type="taxonomic scope" value="Bacteria"/>
</dbReference>
<comment type="caution">
    <text evidence="2">The sequence shown here is derived from an EMBL/GenBank/DDBJ whole genome shotgun (WGS) entry which is preliminary data.</text>
</comment>
<evidence type="ECO:0000256" key="1">
    <source>
        <dbReference type="SAM" id="Phobius"/>
    </source>
</evidence>
<reference evidence="2 3" key="1">
    <citation type="submission" date="2013-07" db="EMBL/GenBank/DDBJ databases">
        <title>Thioclava pacifica DSM 10166 Genome Sequencing.</title>
        <authorList>
            <person name="Lai Q."/>
            <person name="Shao Z."/>
        </authorList>
    </citation>
    <scope>NUCLEOTIDE SEQUENCE [LARGE SCALE GENOMIC DNA]</scope>
    <source>
        <strain evidence="2 3">DSM 10166</strain>
    </source>
</reference>
<dbReference type="STRING" id="1353537.TP2_01585"/>
<proteinExistence type="predicted"/>
<dbReference type="AlphaFoldDB" id="A0A074JF27"/>
<keyword evidence="1" id="KW-1133">Transmembrane helix</keyword>
<evidence type="ECO:0000313" key="2">
    <source>
        <dbReference type="EMBL" id="KEO56241.1"/>
    </source>
</evidence>
<keyword evidence="3" id="KW-1185">Reference proteome</keyword>
<gene>
    <name evidence="2" type="ORF">TP2_01585</name>
</gene>
<dbReference type="OrthoDB" id="8115457at2"/>
<keyword evidence="1" id="KW-0812">Transmembrane</keyword>
<accession>A0A074JF27</accession>
<dbReference type="EMBL" id="AUND01000001">
    <property type="protein sequence ID" value="KEO56241.1"/>
    <property type="molecule type" value="Genomic_DNA"/>
</dbReference>
<dbReference type="RefSeq" id="WP_038072612.1">
    <property type="nucleotide sequence ID" value="NZ_AUND01000001.1"/>
</dbReference>
<name>A0A074JF27_9RHOB</name>
<organism evidence="2 3">
    <name type="scientific">Thioclava pacifica DSM 10166</name>
    <dbReference type="NCBI Taxonomy" id="1353537"/>
    <lineage>
        <taxon>Bacteria</taxon>
        <taxon>Pseudomonadati</taxon>
        <taxon>Pseudomonadota</taxon>
        <taxon>Alphaproteobacteria</taxon>
        <taxon>Rhodobacterales</taxon>
        <taxon>Paracoccaceae</taxon>
        <taxon>Thioclava</taxon>
    </lineage>
</organism>
<keyword evidence="1" id="KW-0472">Membrane</keyword>
<evidence type="ECO:0000313" key="3">
    <source>
        <dbReference type="Proteomes" id="UP000027432"/>
    </source>
</evidence>
<dbReference type="Proteomes" id="UP000027432">
    <property type="component" value="Unassembled WGS sequence"/>
</dbReference>